<evidence type="ECO:0000256" key="1">
    <source>
        <dbReference type="SAM" id="MobiDB-lite"/>
    </source>
</evidence>
<dbReference type="EMBL" id="JASCZI010120830">
    <property type="protein sequence ID" value="MED6154860.1"/>
    <property type="molecule type" value="Genomic_DNA"/>
</dbReference>
<protein>
    <submittedName>
        <fullName evidence="2">Uncharacterized protein</fullName>
    </submittedName>
</protein>
<organism evidence="2 3">
    <name type="scientific">Stylosanthes scabra</name>
    <dbReference type="NCBI Taxonomy" id="79078"/>
    <lineage>
        <taxon>Eukaryota</taxon>
        <taxon>Viridiplantae</taxon>
        <taxon>Streptophyta</taxon>
        <taxon>Embryophyta</taxon>
        <taxon>Tracheophyta</taxon>
        <taxon>Spermatophyta</taxon>
        <taxon>Magnoliopsida</taxon>
        <taxon>eudicotyledons</taxon>
        <taxon>Gunneridae</taxon>
        <taxon>Pentapetalae</taxon>
        <taxon>rosids</taxon>
        <taxon>fabids</taxon>
        <taxon>Fabales</taxon>
        <taxon>Fabaceae</taxon>
        <taxon>Papilionoideae</taxon>
        <taxon>50 kb inversion clade</taxon>
        <taxon>dalbergioids sensu lato</taxon>
        <taxon>Dalbergieae</taxon>
        <taxon>Pterocarpus clade</taxon>
        <taxon>Stylosanthes</taxon>
    </lineage>
</organism>
<gene>
    <name evidence="2" type="ORF">PIB30_000362</name>
</gene>
<proteinExistence type="predicted"/>
<evidence type="ECO:0000313" key="2">
    <source>
        <dbReference type="EMBL" id="MED6154860.1"/>
    </source>
</evidence>
<keyword evidence="3" id="KW-1185">Reference proteome</keyword>
<sequence>MKPDNQLWVPISNDGSVYFTHGVASTRQSILFVGNKKLVNRGWKSSNQRNSLSAMDKAEGDSGVIVDGGGGKDHDGANVDGEGVTNAHVL</sequence>
<comment type="caution">
    <text evidence="2">The sequence shown here is derived from an EMBL/GenBank/DDBJ whole genome shotgun (WGS) entry which is preliminary data.</text>
</comment>
<dbReference type="Proteomes" id="UP001341840">
    <property type="component" value="Unassembled WGS sequence"/>
</dbReference>
<reference evidence="2 3" key="1">
    <citation type="journal article" date="2023" name="Plants (Basel)">
        <title>Bridging the Gap: Combining Genomics and Transcriptomics Approaches to Understand Stylosanthes scabra, an Orphan Legume from the Brazilian Caatinga.</title>
        <authorList>
            <person name="Ferreira-Neto J.R.C."/>
            <person name="da Silva M.D."/>
            <person name="Binneck E."/>
            <person name="de Melo N.F."/>
            <person name="da Silva R.H."/>
            <person name="de Melo A.L.T.M."/>
            <person name="Pandolfi V."/>
            <person name="Bustamante F.O."/>
            <person name="Brasileiro-Vidal A.C."/>
            <person name="Benko-Iseppon A.M."/>
        </authorList>
    </citation>
    <scope>NUCLEOTIDE SEQUENCE [LARGE SCALE GENOMIC DNA]</scope>
    <source>
        <tissue evidence="2">Leaves</tissue>
    </source>
</reference>
<evidence type="ECO:0000313" key="3">
    <source>
        <dbReference type="Proteomes" id="UP001341840"/>
    </source>
</evidence>
<name>A0ABU6U141_9FABA</name>
<accession>A0ABU6U141</accession>
<feature type="compositionally biased region" description="Polar residues" evidence="1">
    <location>
        <begin position="44"/>
        <end position="53"/>
    </location>
</feature>
<feature type="region of interest" description="Disordered" evidence="1">
    <location>
        <begin position="44"/>
        <end position="90"/>
    </location>
</feature>